<accession>A0ABV2DMD1</accession>
<reference evidence="3 4" key="1">
    <citation type="submission" date="2024-06" db="EMBL/GenBank/DDBJ databases">
        <authorList>
            <person name="Kim D.-U."/>
        </authorList>
    </citation>
    <scope>NUCLEOTIDE SEQUENCE [LARGE SCALE GENOMIC DNA]</scope>
    <source>
        <strain evidence="3 4">KACC15460</strain>
    </source>
</reference>
<evidence type="ECO:0000313" key="3">
    <source>
        <dbReference type="EMBL" id="MET2831189.1"/>
    </source>
</evidence>
<sequence length="328" mass="36055">MKRLSFTTALVLSFVATPLLANDKPGQGITVKPVIEPMIEEFFQGRIIDHAMKDLGYTVAQPVELLSQTAHIAVATGDADYFPNSWEHLHAAFFKESGGPDKISKVGNLIEGALQGYLVDKASYDAGIKNLGDLKDPKIAARFDVDGDGKADLAGCTPGWGCERVIEHQLTEYKLRDTVSHNQGDYNAIIADTIARFKNGKPVLYYTWTPYWVSGVLVPGKDVEWLSVPYTSLPDGDKADTEFKGKNLGFAVDSLRIVARNDFLKANPAAAKLFEVAKIDINDISAENKLITDGEKTSADIDRHVEDWIKAHRAEYDGWLKAARDAAK</sequence>
<dbReference type="SUPFAM" id="SSF53850">
    <property type="entry name" value="Periplasmic binding protein-like II"/>
    <property type="match status" value="1"/>
</dbReference>
<dbReference type="CDD" id="cd13638">
    <property type="entry name" value="PBP2_EcProx_like"/>
    <property type="match status" value="1"/>
</dbReference>
<dbReference type="Proteomes" id="UP001548832">
    <property type="component" value="Unassembled WGS sequence"/>
</dbReference>
<keyword evidence="4" id="KW-1185">Reference proteome</keyword>
<dbReference type="InterPro" id="IPR007210">
    <property type="entry name" value="ABC_Gly_betaine_transp_sub-bd"/>
</dbReference>
<proteinExistence type="predicted"/>
<keyword evidence="1" id="KW-0732">Signal</keyword>
<evidence type="ECO:0000259" key="2">
    <source>
        <dbReference type="Pfam" id="PF04069"/>
    </source>
</evidence>
<dbReference type="Gene3D" id="3.40.190.10">
    <property type="entry name" value="Periplasmic binding protein-like II"/>
    <property type="match status" value="1"/>
</dbReference>
<feature type="chain" id="PRO_5046396430" evidence="1">
    <location>
        <begin position="22"/>
        <end position="328"/>
    </location>
</feature>
<organism evidence="3 4">
    <name type="scientific">Mesorhizobium shangrilense</name>
    <dbReference type="NCBI Taxonomy" id="460060"/>
    <lineage>
        <taxon>Bacteria</taxon>
        <taxon>Pseudomonadati</taxon>
        <taxon>Pseudomonadota</taxon>
        <taxon>Alphaproteobacteria</taxon>
        <taxon>Hyphomicrobiales</taxon>
        <taxon>Phyllobacteriaceae</taxon>
        <taxon>Mesorhizobium</taxon>
    </lineage>
</organism>
<comment type="caution">
    <text evidence="3">The sequence shown here is derived from an EMBL/GenBank/DDBJ whole genome shotgun (WGS) entry which is preliminary data.</text>
</comment>
<evidence type="ECO:0000313" key="4">
    <source>
        <dbReference type="Proteomes" id="UP001548832"/>
    </source>
</evidence>
<evidence type="ECO:0000256" key="1">
    <source>
        <dbReference type="SAM" id="SignalP"/>
    </source>
</evidence>
<dbReference type="RefSeq" id="WP_354463301.1">
    <property type="nucleotide sequence ID" value="NZ_JBEWSZ010000003.1"/>
</dbReference>
<feature type="signal peptide" evidence="1">
    <location>
        <begin position="1"/>
        <end position="21"/>
    </location>
</feature>
<feature type="domain" description="ABC-type glycine betaine transport system substrate-binding" evidence="2">
    <location>
        <begin position="31"/>
        <end position="310"/>
    </location>
</feature>
<protein>
    <submittedName>
        <fullName evidence="3">Glycine betaine/L-proline ABC transporter substrate-binding protein ProX</fullName>
    </submittedName>
</protein>
<name>A0ABV2DMD1_9HYPH</name>
<dbReference type="NCBIfam" id="NF008334">
    <property type="entry name" value="PRK11119.1"/>
    <property type="match status" value="1"/>
</dbReference>
<gene>
    <name evidence="3" type="primary">proX</name>
    <name evidence="3" type="ORF">ABVQ20_29905</name>
</gene>
<dbReference type="Gene3D" id="3.40.190.100">
    <property type="entry name" value="Glycine betaine-binding periplasmic protein, domain 2"/>
    <property type="match status" value="1"/>
</dbReference>
<dbReference type="EMBL" id="JBEWSZ010000003">
    <property type="protein sequence ID" value="MET2831189.1"/>
    <property type="molecule type" value="Genomic_DNA"/>
</dbReference>
<dbReference type="Pfam" id="PF04069">
    <property type="entry name" value="OpuAC"/>
    <property type="match status" value="1"/>
</dbReference>